<accession>K4KNC7</accession>
<dbReference type="EMBL" id="CP003746">
    <property type="protein sequence ID" value="AFU99715.1"/>
    <property type="molecule type" value="Genomic_DNA"/>
</dbReference>
<dbReference type="OrthoDB" id="1865at2"/>
<dbReference type="RefSeq" id="WP_015047879.1">
    <property type="nucleotide sequence ID" value="NC_018868.3"/>
</dbReference>
<dbReference type="Proteomes" id="UP000000466">
    <property type="component" value="Chromosome"/>
</dbReference>
<dbReference type="STRING" id="1117647.M5M_12815"/>
<dbReference type="AlphaFoldDB" id="K4KNC7"/>
<organism evidence="1 2">
    <name type="scientific">Simiduia agarivorans (strain DSM 21679 / JCM 13881 / BCRC 17597 / SA1)</name>
    <dbReference type="NCBI Taxonomy" id="1117647"/>
    <lineage>
        <taxon>Bacteria</taxon>
        <taxon>Pseudomonadati</taxon>
        <taxon>Pseudomonadota</taxon>
        <taxon>Gammaproteobacteria</taxon>
        <taxon>Cellvibrionales</taxon>
        <taxon>Cellvibrionaceae</taxon>
        <taxon>Simiduia</taxon>
    </lineage>
</organism>
<keyword evidence="2" id="KW-1185">Reference proteome</keyword>
<sequence>MRFFLLGAELEQETSATPKRVWLITDGKPGHLNQLRGLGQRLQHYASVELIEVPVQGSGWWCWLKGSNPCDAAAAPDLVIAAGSRTQPWLLAARRHFNCPAVLLMRPFLPYGWFDAVIVPAHDQPPARPNVLVTQGVVNAVQPGESPAGAEQQLLLVGGESRHYGWDSAALAAQIQALVMEASGAEFVLSDSRRTPADFIPRLQACNLPRLKILSHQQTPAGWLPRAMADAHGIWVTPDSVSMVYEAITSGRPTGIFNLPESGCGRIVAGIEQLAQAGWLTRFDQRDQPPARPAGQLWEADRAARWLLTRLPFHFNIRNPLQE</sequence>
<proteinExistence type="predicted"/>
<name>K4KNC7_SIMAS</name>
<evidence type="ECO:0000313" key="1">
    <source>
        <dbReference type="EMBL" id="AFU99715.1"/>
    </source>
</evidence>
<dbReference type="InterPro" id="IPR009367">
    <property type="entry name" value="Elm1-like"/>
</dbReference>
<reference evidence="1 2" key="1">
    <citation type="journal article" date="2013" name="Genome Announc.">
        <title>Complete genome sequence of Simiduia agarivorans SA1(T), a marine bacterium able to degrade a variety of polysaccharides.</title>
        <authorList>
            <person name="Lin S.Y."/>
            <person name="Shieh W.Y."/>
            <person name="Chen J.S."/>
            <person name="Tang S.L."/>
        </authorList>
    </citation>
    <scope>NUCLEOTIDE SEQUENCE [LARGE SCALE GENOMIC DNA]</scope>
    <source>
        <strain evidence="2">DSM 21679 / JCM 13881 / BCRC 17597 / SA1</strain>
    </source>
</reference>
<protein>
    <recommendedName>
        <fullName evidence="3">Nucleoside-diphosphate sugar epimerase</fullName>
    </recommendedName>
</protein>
<dbReference type="Pfam" id="PF06258">
    <property type="entry name" value="Mito_fiss_Elm1"/>
    <property type="match status" value="1"/>
</dbReference>
<dbReference type="eggNOG" id="COG3660">
    <property type="taxonomic scope" value="Bacteria"/>
</dbReference>
<dbReference type="HOGENOM" id="CLU_938851_0_0_6"/>
<evidence type="ECO:0000313" key="2">
    <source>
        <dbReference type="Proteomes" id="UP000000466"/>
    </source>
</evidence>
<gene>
    <name evidence="1" type="ordered locus">M5M_12815</name>
</gene>
<evidence type="ECO:0008006" key="3">
    <source>
        <dbReference type="Google" id="ProtNLM"/>
    </source>
</evidence>
<dbReference type="KEGG" id="saga:M5M_12815"/>